<name>E4X4N2_OIKDI</name>
<evidence type="ECO:0000256" key="3">
    <source>
        <dbReference type="ARBA" id="ARBA00022527"/>
    </source>
</evidence>
<dbReference type="SUPFAM" id="SSF56112">
    <property type="entry name" value="Protein kinase-like (PK-like)"/>
    <property type="match status" value="1"/>
</dbReference>
<dbReference type="SMART" id="SM00220">
    <property type="entry name" value="S_TKc"/>
    <property type="match status" value="1"/>
</dbReference>
<evidence type="ECO:0000256" key="7">
    <source>
        <dbReference type="ARBA" id="ARBA00022840"/>
    </source>
</evidence>
<dbReference type="PANTHER" id="PTHR44899:SF7">
    <property type="entry name" value="NIMA-RELATED KINASE"/>
    <property type="match status" value="1"/>
</dbReference>
<dbReference type="InterPro" id="IPR008271">
    <property type="entry name" value="Ser/Thr_kinase_AS"/>
</dbReference>
<evidence type="ECO:0000313" key="12">
    <source>
        <dbReference type="EMBL" id="CBY38456.1"/>
    </source>
</evidence>
<dbReference type="EMBL" id="FN653024">
    <property type="protein sequence ID" value="CBY24022.1"/>
    <property type="molecule type" value="Genomic_DNA"/>
</dbReference>
<keyword evidence="5" id="KW-0547">Nucleotide-binding</keyword>
<comment type="catalytic activity">
    <reaction evidence="8">
        <text>L-threonyl-[protein] + ATP = O-phospho-L-threonyl-[protein] + ADP + H(+)</text>
        <dbReference type="Rhea" id="RHEA:46608"/>
        <dbReference type="Rhea" id="RHEA-COMP:11060"/>
        <dbReference type="Rhea" id="RHEA-COMP:11605"/>
        <dbReference type="ChEBI" id="CHEBI:15378"/>
        <dbReference type="ChEBI" id="CHEBI:30013"/>
        <dbReference type="ChEBI" id="CHEBI:30616"/>
        <dbReference type="ChEBI" id="CHEBI:61977"/>
        <dbReference type="ChEBI" id="CHEBI:456216"/>
        <dbReference type="EC" id="2.7.11.1"/>
    </reaction>
</comment>
<keyword evidence="13" id="KW-1185">Reference proteome</keyword>
<evidence type="ECO:0000256" key="8">
    <source>
        <dbReference type="ARBA" id="ARBA00047899"/>
    </source>
</evidence>
<dbReference type="EC" id="2.7.11.1" evidence="2"/>
<gene>
    <name evidence="11" type="ORF">GSOID_T00001361001</name>
    <name evidence="12" type="ORF">GSOID_T00032400001</name>
</gene>
<evidence type="ECO:0000256" key="4">
    <source>
        <dbReference type="ARBA" id="ARBA00022679"/>
    </source>
</evidence>
<evidence type="ECO:0000313" key="13">
    <source>
        <dbReference type="Proteomes" id="UP000001307"/>
    </source>
</evidence>
<dbReference type="PROSITE" id="PS50011">
    <property type="entry name" value="PROTEIN_KINASE_DOM"/>
    <property type="match status" value="1"/>
</dbReference>
<proteinExistence type="inferred from homology"/>
<reference evidence="11" key="1">
    <citation type="journal article" date="2010" name="Science">
        <title>Plasticity of animal genome architecture unmasked by rapid evolution of a pelagic tunicate.</title>
        <authorList>
            <person name="Denoeud F."/>
            <person name="Henriet S."/>
            <person name="Mungpakdee S."/>
            <person name="Aury J.M."/>
            <person name="Da Silva C."/>
            <person name="Brinkmann H."/>
            <person name="Mikhaleva J."/>
            <person name="Olsen L.C."/>
            <person name="Jubin C."/>
            <person name="Canestro C."/>
            <person name="Bouquet J.M."/>
            <person name="Danks G."/>
            <person name="Poulain J."/>
            <person name="Campsteijn C."/>
            <person name="Adamski M."/>
            <person name="Cross I."/>
            <person name="Yadetie F."/>
            <person name="Muffato M."/>
            <person name="Louis A."/>
            <person name="Butcher S."/>
            <person name="Tsagkogeorga G."/>
            <person name="Konrad A."/>
            <person name="Singh S."/>
            <person name="Jensen M.F."/>
            <person name="Cong E.H."/>
            <person name="Eikeseth-Otteraa H."/>
            <person name="Noel B."/>
            <person name="Anthouard V."/>
            <person name="Porcel B.M."/>
            <person name="Kachouri-Lafond R."/>
            <person name="Nishino A."/>
            <person name="Ugolini M."/>
            <person name="Chourrout P."/>
            <person name="Nishida H."/>
            <person name="Aasland R."/>
            <person name="Huzurbazar S."/>
            <person name="Westhof E."/>
            <person name="Delsuc F."/>
            <person name="Lehrach H."/>
            <person name="Reinhardt R."/>
            <person name="Weissenbach J."/>
            <person name="Roy S.W."/>
            <person name="Artiguenave F."/>
            <person name="Postlethwait J.H."/>
            <person name="Manak J.R."/>
            <person name="Thompson E.M."/>
            <person name="Jaillon O."/>
            <person name="Du Pasquier L."/>
            <person name="Boudinot P."/>
            <person name="Liberles D.A."/>
            <person name="Volff J.N."/>
            <person name="Philippe H."/>
            <person name="Lenhard B."/>
            <person name="Roest Crollius H."/>
            <person name="Wincker P."/>
            <person name="Chourrout D."/>
        </authorList>
    </citation>
    <scope>NUCLEOTIDE SEQUENCE [LARGE SCALE GENOMIC DNA]</scope>
</reference>
<feature type="domain" description="Protein kinase" evidence="10">
    <location>
        <begin position="18"/>
        <end position="280"/>
    </location>
</feature>
<dbReference type="Proteomes" id="UP000011014">
    <property type="component" value="Unassembled WGS sequence"/>
</dbReference>
<dbReference type="PIRSF" id="PIRSF000654">
    <property type="entry name" value="Integrin-linked_kinase"/>
    <property type="match status" value="1"/>
</dbReference>
<evidence type="ECO:0000313" key="11">
    <source>
        <dbReference type="EMBL" id="CBY24022.1"/>
    </source>
</evidence>
<dbReference type="GO" id="GO:0004674">
    <property type="term" value="F:protein serine/threonine kinase activity"/>
    <property type="evidence" value="ECO:0007669"/>
    <property type="project" value="UniProtKB-KW"/>
</dbReference>
<keyword evidence="4" id="KW-0808">Transferase</keyword>
<dbReference type="Proteomes" id="UP000001307">
    <property type="component" value="Unassembled WGS sequence"/>
</dbReference>
<keyword evidence="7" id="KW-0067">ATP-binding</keyword>
<dbReference type="InterPro" id="IPR011009">
    <property type="entry name" value="Kinase-like_dom_sf"/>
</dbReference>
<evidence type="ECO:0000256" key="6">
    <source>
        <dbReference type="ARBA" id="ARBA00022777"/>
    </source>
</evidence>
<dbReference type="InParanoid" id="E4X4N2"/>
<accession>E4X4N2</accession>
<evidence type="ECO:0000259" key="10">
    <source>
        <dbReference type="PROSITE" id="PS50011"/>
    </source>
</evidence>
<dbReference type="Gene3D" id="1.10.510.10">
    <property type="entry name" value="Transferase(Phosphotransferase) domain 1"/>
    <property type="match status" value="1"/>
</dbReference>
<evidence type="ECO:0000256" key="2">
    <source>
        <dbReference type="ARBA" id="ARBA00012513"/>
    </source>
</evidence>
<comment type="similarity">
    <text evidence="1">Belongs to the protein kinase superfamily. NEK Ser/Thr protein kinase family. NIMA subfamily.</text>
</comment>
<keyword evidence="6" id="KW-0418">Kinase</keyword>
<evidence type="ECO:0000256" key="1">
    <source>
        <dbReference type="ARBA" id="ARBA00010886"/>
    </source>
</evidence>
<dbReference type="InterPro" id="IPR000719">
    <property type="entry name" value="Prot_kinase_dom"/>
</dbReference>
<dbReference type="Pfam" id="PF00069">
    <property type="entry name" value="Pkinase"/>
    <property type="match status" value="1"/>
</dbReference>
<dbReference type="PROSITE" id="PS00108">
    <property type="entry name" value="PROTEIN_KINASE_ST"/>
    <property type="match status" value="1"/>
</dbReference>
<dbReference type="PANTHER" id="PTHR44899">
    <property type="entry name" value="CAMK FAMILY PROTEIN KINASE"/>
    <property type="match status" value="1"/>
</dbReference>
<evidence type="ECO:0000256" key="9">
    <source>
        <dbReference type="ARBA" id="ARBA00048679"/>
    </source>
</evidence>
<dbReference type="AlphaFoldDB" id="E4X4N2"/>
<keyword evidence="3" id="KW-0723">Serine/threonine-protein kinase</keyword>
<dbReference type="OrthoDB" id="248923at2759"/>
<comment type="catalytic activity">
    <reaction evidence="9">
        <text>L-seryl-[protein] + ATP = O-phospho-L-seryl-[protein] + ADP + H(+)</text>
        <dbReference type="Rhea" id="RHEA:17989"/>
        <dbReference type="Rhea" id="RHEA-COMP:9863"/>
        <dbReference type="Rhea" id="RHEA-COMP:11604"/>
        <dbReference type="ChEBI" id="CHEBI:15378"/>
        <dbReference type="ChEBI" id="CHEBI:29999"/>
        <dbReference type="ChEBI" id="CHEBI:30616"/>
        <dbReference type="ChEBI" id="CHEBI:83421"/>
        <dbReference type="ChEBI" id="CHEBI:456216"/>
        <dbReference type="EC" id="2.7.11.1"/>
    </reaction>
</comment>
<protein>
    <recommendedName>
        <fullName evidence="2">non-specific serine/threonine protein kinase</fullName>
        <ecNumber evidence="2">2.7.11.1</ecNumber>
    </recommendedName>
</protein>
<dbReference type="InterPro" id="IPR051131">
    <property type="entry name" value="NEK_Ser/Thr_kinase_NIMA"/>
</dbReference>
<dbReference type="GO" id="GO:0005524">
    <property type="term" value="F:ATP binding"/>
    <property type="evidence" value="ECO:0007669"/>
    <property type="project" value="UniProtKB-KW"/>
</dbReference>
<organism evidence="11">
    <name type="scientific">Oikopleura dioica</name>
    <name type="common">Tunicate</name>
    <dbReference type="NCBI Taxonomy" id="34765"/>
    <lineage>
        <taxon>Eukaryota</taxon>
        <taxon>Metazoa</taxon>
        <taxon>Chordata</taxon>
        <taxon>Tunicata</taxon>
        <taxon>Appendicularia</taxon>
        <taxon>Copelata</taxon>
        <taxon>Oikopleuridae</taxon>
        <taxon>Oikopleura</taxon>
    </lineage>
</organism>
<dbReference type="EMBL" id="FN655226">
    <property type="protein sequence ID" value="CBY38456.1"/>
    <property type="molecule type" value="Genomic_DNA"/>
</dbReference>
<evidence type="ECO:0000256" key="5">
    <source>
        <dbReference type="ARBA" id="ARBA00022741"/>
    </source>
</evidence>
<sequence length="288" mass="32988">MAARRPTTIQLDRLTAAYELGEYVASGGCGTVMMCTRRGDPEGKKYILKYMNLDELTTNKANGAQREAQLMKDLNHPNIVTLHDVFECDNKLHLVMEHCDKGDLRDRISEKKIKKRLFNYSLIRRWMLQLTKGVKALHDEGIVHRDIKPENIFLTGHTDDIRIGDLGISRRIEKDQRAKTRIGTPRYVSPELMKGIPYSFETDIWALGVMMIEMCTLQKVTVKPRKKTKRFCCFTTEVTVVDIPEIPKQYGTKLVAIAKTMLKEDPSDRITASQLLHELTNLPLTPDE</sequence>